<dbReference type="Pfam" id="PF10171">
    <property type="entry name" value="Tim29"/>
    <property type="match status" value="1"/>
</dbReference>
<accession>A0AAD8CBW5</accession>
<dbReference type="EMBL" id="JASAOG010000002">
    <property type="protein sequence ID" value="KAK0069838.1"/>
    <property type="molecule type" value="Genomic_DNA"/>
</dbReference>
<evidence type="ECO:0000313" key="2">
    <source>
        <dbReference type="Proteomes" id="UP001233172"/>
    </source>
</evidence>
<dbReference type="PANTHER" id="PTHR21435">
    <property type="entry name" value="MITOCHONDRIAL IMPORT INNER MEMBRANE TRANSLOCASE SUBUNIT TIM29"/>
    <property type="match status" value="1"/>
</dbReference>
<dbReference type="GO" id="GO:0045039">
    <property type="term" value="P:protein insertion into mitochondrial inner membrane"/>
    <property type="evidence" value="ECO:0007669"/>
    <property type="project" value="TreeGrafter"/>
</dbReference>
<dbReference type="AlphaFoldDB" id="A0AAD8CBW5"/>
<sequence length="182" mass="20614">MANFAAKVKVGLFRRLGNYFLNILNDYKAVALETAQDIKDRPGKTSIYFAGIITAGIFIKANPSAADLDEAVIESAHELSLLSSSIRNKDSDSFISQLSSAQRDGRLHHTSLMLCSLVWLSDYCEDLDLYEAHCKYTQLPWYEFHKKIVDVGFLGKFIKLSDKMKNYDVNEDEWKNGDDVSM</sequence>
<evidence type="ECO:0000313" key="1">
    <source>
        <dbReference type="EMBL" id="KAK0069838.1"/>
    </source>
</evidence>
<reference evidence="1" key="2">
    <citation type="submission" date="2023-04" db="EMBL/GenBank/DDBJ databases">
        <authorList>
            <person name="Bu L."/>
            <person name="Lu L."/>
            <person name="Laidemitt M.R."/>
            <person name="Zhang S.M."/>
            <person name="Mutuku M."/>
            <person name="Mkoji G."/>
            <person name="Steinauer M."/>
            <person name="Loker E.S."/>
        </authorList>
    </citation>
    <scope>NUCLEOTIDE SEQUENCE</scope>
    <source>
        <strain evidence="1">KasaAsao</strain>
        <tissue evidence="1">Whole Snail</tissue>
    </source>
</reference>
<dbReference type="GO" id="GO:0042721">
    <property type="term" value="C:TIM22 mitochondrial import inner membrane insertion complex"/>
    <property type="evidence" value="ECO:0007669"/>
    <property type="project" value="InterPro"/>
</dbReference>
<reference evidence="1" key="1">
    <citation type="journal article" date="2023" name="PLoS Negl. Trop. Dis.">
        <title>A genome sequence for Biomphalaria pfeifferi, the major vector snail for the human-infecting parasite Schistosoma mansoni.</title>
        <authorList>
            <person name="Bu L."/>
            <person name="Lu L."/>
            <person name="Laidemitt M.R."/>
            <person name="Zhang S.M."/>
            <person name="Mutuku M."/>
            <person name="Mkoji G."/>
            <person name="Steinauer M."/>
            <person name="Loker E.S."/>
        </authorList>
    </citation>
    <scope>NUCLEOTIDE SEQUENCE</scope>
    <source>
        <strain evidence="1">KasaAsao</strain>
    </source>
</reference>
<proteinExistence type="predicted"/>
<gene>
    <name evidence="1" type="ORF">Bpfe_001015</name>
</gene>
<name>A0AAD8CBW5_BIOPF</name>
<comment type="caution">
    <text evidence="1">The sequence shown here is derived from an EMBL/GenBank/DDBJ whole genome shotgun (WGS) entry which is preliminary data.</text>
</comment>
<organism evidence="1 2">
    <name type="scientific">Biomphalaria pfeifferi</name>
    <name type="common">Bloodfluke planorb</name>
    <name type="synonym">Freshwater snail</name>
    <dbReference type="NCBI Taxonomy" id="112525"/>
    <lineage>
        <taxon>Eukaryota</taxon>
        <taxon>Metazoa</taxon>
        <taxon>Spiralia</taxon>
        <taxon>Lophotrochozoa</taxon>
        <taxon>Mollusca</taxon>
        <taxon>Gastropoda</taxon>
        <taxon>Heterobranchia</taxon>
        <taxon>Euthyneura</taxon>
        <taxon>Panpulmonata</taxon>
        <taxon>Hygrophila</taxon>
        <taxon>Lymnaeoidea</taxon>
        <taxon>Planorbidae</taxon>
        <taxon>Biomphalaria</taxon>
    </lineage>
</organism>
<keyword evidence="2" id="KW-1185">Reference proteome</keyword>
<protein>
    <submittedName>
        <fullName evidence="1">Mitochondrial import inner membrane translocase subunit Tim29</fullName>
    </submittedName>
</protein>
<dbReference type="Proteomes" id="UP001233172">
    <property type="component" value="Unassembled WGS sequence"/>
</dbReference>
<dbReference type="PANTHER" id="PTHR21435:SF1">
    <property type="entry name" value="MITOCHONDRIAL IMPORT INNER MEMBRANE TRANSLOCASE SUBUNIT TIM29"/>
    <property type="match status" value="1"/>
</dbReference>
<dbReference type="InterPro" id="IPR019322">
    <property type="entry name" value="TIMM29"/>
</dbReference>